<name>A0A841RGB2_9SPIO</name>
<dbReference type="InterPro" id="IPR014729">
    <property type="entry name" value="Rossmann-like_a/b/a_fold"/>
</dbReference>
<dbReference type="AlphaFoldDB" id="A0A841RGB2"/>
<evidence type="ECO:0000259" key="5">
    <source>
        <dbReference type="SMART" id="SM00893"/>
    </source>
</evidence>
<evidence type="ECO:0000256" key="1">
    <source>
        <dbReference type="ARBA" id="ARBA00005817"/>
    </source>
</evidence>
<sequence>MSYIWTLAEQANGHLKQVSFELLTRGRKLADSLDTKLASLLIGNGVSAEALRELIQSGADEVYYVEDPRLASFSCETYSNIMVELIKTYQPHTILAAATSSGRTLMPYVAVKVKTGLTADCTELDIEETTGNLLQTRPAIGGNILATIKTPNHRPQMATVRPKSTRPPEPDADRDGKIINVPFKEEWLDGRVEFLGYRKDAGDFENIEEADIIIAGGKGMKKAENFKMLRRLSDSLEGMVGATRDAVDRGWIGYSHQIGLSGKTVSPKLYIGAGISGSIQHLAGIKTSEIIVSINNDPEAPLHKIADFAIVGDLFNVLPELQKRLEGGK</sequence>
<dbReference type="EMBL" id="JACHGJ010000007">
    <property type="protein sequence ID" value="MBB6481568.1"/>
    <property type="molecule type" value="Genomic_DNA"/>
</dbReference>
<dbReference type="PANTHER" id="PTHR43153">
    <property type="entry name" value="ELECTRON TRANSFER FLAVOPROTEIN ALPHA"/>
    <property type="match status" value="1"/>
</dbReference>
<dbReference type="GO" id="GO:0033539">
    <property type="term" value="P:fatty acid beta-oxidation using acyl-CoA dehydrogenase"/>
    <property type="evidence" value="ECO:0007669"/>
    <property type="project" value="TreeGrafter"/>
</dbReference>
<comment type="similarity">
    <text evidence="1">Belongs to the ETF alpha-subunit/FixB family.</text>
</comment>
<dbReference type="InterPro" id="IPR001308">
    <property type="entry name" value="ETF_a/FixB"/>
</dbReference>
<comment type="cofactor">
    <cofactor evidence="3">
        <name>FAD</name>
        <dbReference type="ChEBI" id="CHEBI:57692"/>
    </cofactor>
    <text evidence="3">Binds 1 FAD per dimer.</text>
</comment>
<dbReference type="InterPro" id="IPR014730">
    <property type="entry name" value="ETF_a/b_N"/>
</dbReference>
<dbReference type="SUPFAM" id="SSF52402">
    <property type="entry name" value="Adenine nucleotide alpha hydrolases-like"/>
    <property type="match status" value="1"/>
</dbReference>
<proteinExistence type="inferred from homology"/>
<evidence type="ECO:0000313" key="6">
    <source>
        <dbReference type="EMBL" id="MBB6481568.1"/>
    </source>
</evidence>
<dbReference type="SMART" id="SM00893">
    <property type="entry name" value="ETF"/>
    <property type="match status" value="1"/>
</dbReference>
<dbReference type="Pfam" id="PF01012">
    <property type="entry name" value="ETF"/>
    <property type="match status" value="1"/>
</dbReference>
<dbReference type="CDD" id="cd01715">
    <property type="entry name" value="ETF_alpha"/>
    <property type="match status" value="1"/>
</dbReference>
<dbReference type="Gene3D" id="3.40.50.1220">
    <property type="entry name" value="TPP-binding domain"/>
    <property type="match status" value="1"/>
</dbReference>
<evidence type="ECO:0000256" key="2">
    <source>
        <dbReference type="ARBA" id="ARBA00022982"/>
    </source>
</evidence>
<feature type="domain" description="Electron transfer flavoprotein alpha/beta-subunit N-terminal" evidence="5">
    <location>
        <begin position="4"/>
        <end position="191"/>
    </location>
</feature>
<gene>
    <name evidence="6" type="ORF">HNR50_003248</name>
</gene>
<keyword evidence="2" id="KW-0813">Transport</keyword>
<reference evidence="6 7" key="1">
    <citation type="submission" date="2020-08" db="EMBL/GenBank/DDBJ databases">
        <title>Genomic Encyclopedia of Type Strains, Phase IV (KMG-IV): sequencing the most valuable type-strain genomes for metagenomic binning, comparative biology and taxonomic classification.</title>
        <authorList>
            <person name="Goeker M."/>
        </authorList>
    </citation>
    <scope>NUCLEOTIDE SEQUENCE [LARGE SCALE GENOMIC DNA]</scope>
    <source>
        <strain evidence="6 7">DSM 2461</strain>
    </source>
</reference>
<dbReference type="PANTHER" id="PTHR43153:SF1">
    <property type="entry name" value="ELECTRON TRANSFER FLAVOPROTEIN SUBUNIT ALPHA, MITOCHONDRIAL"/>
    <property type="match status" value="1"/>
</dbReference>
<dbReference type="Gene3D" id="3.40.50.620">
    <property type="entry name" value="HUPs"/>
    <property type="match status" value="1"/>
</dbReference>
<feature type="binding site" evidence="3">
    <location>
        <position position="295"/>
    </location>
    <ligand>
        <name>FAD</name>
        <dbReference type="ChEBI" id="CHEBI:57692"/>
    </ligand>
</feature>
<dbReference type="GO" id="GO:0050660">
    <property type="term" value="F:flavin adenine dinucleotide binding"/>
    <property type="evidence" value="ECO:0007669"/>
    <property type="project" value="InterPro"/>
</dbReference>
<keyword evidence="2" id="KW-0249">Electron transport</keyword>
<keyword evidence="7" id="KW-1185">Reference proteome</keyword>
<dbReference type="GO" id="GO:0009055">
    <property type="term" value="F:electron transfer activity"/>
    <property type="evidence" value="ECO:0007669"/>
    <property type="project" value="InterPro"/>
</dbReference>
<evidence type="ECO:0000313" key="7">
    <source>
        <dbReference type="Proteomes" id="UP000587760"/>
    </source>
</evidence>
<organism evidence="6 7">
    <name type="scientific">Spirochaeta isovalerica</name>
    <dbReference type="NCBI Taxonomy" id="150"/>
    <lineage>
        <taxon>Bacteria</taxon>
        <taxon>Pseudomonadati</taxon>
        <taxon>Spirochaetota</taxon>
        <taxon>Spirochaetia</taxon>
        <taxon>Spirochaetales</taxon>
        <taxon>Spirochaetaceae</taxon>
        <taxon>Spirochaeta</taxon>
    </lineage>
</organism>
<dbReference type="InterPro" id="IPR014731">
    <property type="entry name" value="ETF_asu_C"/>
</dbReference>
<feature type="region of interest" description="Disordered" evidence="4">
    <location>
        <begin position="154"/>
        <end position="176"/>
    </location>
</feature>
<keyword evidence="3" id="KW-0285">Flavoprotein</keyword>
<dbReference type="RefSeq" id="WP_184747808.1">
    <property type="nucleotide sequence ID" value="NZ_JACHGJ010000007.1"/>
</dbReference>
<feature type="binding site" evidence="3">
    <location>
        <begin position="243"/>
        <end position="244"/>
    </location>
    <ligand>
        <name>FAD</name>
        <dbReference type="ChEBI" id="CHEBI:57692"/>
    </ligand>
</feature>
<dbReference type="Pfam" id="PF00766">
    <property type="entry name" value="ETF_alpha"/>
    <property type="match status" value="1"/>
</dbReference>
<evidence type="ECO:0000256" key="3">
    <source>
        <dbReference type="PIRSR" id="PIRSR000089-1"/>
    </source>
</evidence>
<dbReference type="InterPro" id="IPR029035">
    <property type="entry name" value="DHS-like_NAD/FAD-binding_dom"/>
</dbReference>
<evidence type="ECO:0000256" key="4">
    <source>
        <dbReference type="SAM" id="MobiDB-lite"/>
    </source>
</evidence>
<keyword evidence="3" id="KW-0274">FAD</keyword>
<feature type="compositionally biased region" description="Basic and acidic residues" evidence="4">
    <location>
        <begin position="166"/>
        <end position="176"/>
    </location>
</feature>
<protein>
    <submittedName>
        <fullName evidence="6">Electron transfer flavoprotein alpha subunit</fullName>
    </submittedName>
</protein>
<dbReference type="InterPro" id="IPR033947">
    <property type="entry name" value="ETF_alpha_N"/>
</dbReference>
<comment type="caution">
    <text evidence="6">The sequence shown here is derived from an EMBL/GenBank/DDBJ whole genome shotgun (WGS) entry which is preliminary data.</text>
</comment>
<dbReference type="SUPFAM" id="SSF52467">
    <property type="entry name" value="DHS-like NAD/FAD-binding domain"/>
    <property type="match status" value="1"/>
</dbReference>
<dbReference type="PIRSF" id="PIRSF000089">
    <property type="entry name" value="Electra_flavoP_a"/>
    <property type="match status" value="1"/>
</dbReference>
<feature type="binding site" evidence="3">
    <location>
        <begin position="257"/>
        <end position="261"/>
    </location>
    <ligand>
        <name>FAD</name>
        <dbReference type="ChEBI" id="CHEBI:57692"/>
    </ligand>
</feature>
<dbReference type="Proteomes" id="UP000587760">
    <property type="component" value="Unassembled WGS sequence"/>
</dbReference>
<accession>A0A841RGB2</accession>
<feature type="binding site" evidence="3">
    <location>
        <begin position="274"/>
        <end position="281"/>
    </location>
    <ligand>
        <name>FAD</name>
        <dbReference type="ChEBI" id="CHEBI:57692"/>
    </ligand>
</feature>